<gene>
    <name evidence="3" type="ORF">MERR_LOCUS6097</name>
</gene>
<feature type="compositionally biased region" description="Polar residues" evidence="1">
    <location>
        <begin position="232"/>
        <end position="244"/>
    </location>
</feature>
<feature type="compositionally biased region" description="Basic and acidic residues" evidence="1">
    <location>
        <begin position="245"/>
        <end position="260"/>
    </location>
</feature>
<feature type="region of interest" description="Disordered" evidence="1">
    <location>
        <begin position="34"/>
        <end position="54"/>
    </location>
</feature>
<dbReference type="SMART" id="SM00343">
    <property type="entry name" value="ZnF_C2HC"/>
    <property type="match status" value="1"/>
</dbReference>
<name>A0A6D2HW65_9BRAS</name>
<dbReference type="InterPro" id="IPR001878">
    <property type="entry name" value="Znf_CCHC"/>
</dbReference>
<sequence>MVSEKDDEEESSKSLNETMLEQIKKMMIEEFDRREHVKEGKQKQPKDPVTSKKKPVEDLSGYMMMIPPFLGNNDPDVYLDWEKKCEITFNRHNIADINRVKLAAMELKYYALSWWKQVETARAYSGAYEISTWGEMKRVMRQRFVPIHYQRELHSKLRKLTQGSKTVEEYFQEMEVMMLRANVIEDREATMSRFLGGLSREIQDVVEMQNCVGLEAMLHKAVLAEQQLNRKGSSRFGSNSLSQEYSRDSKPVFTPKHEPRSSTSYQDKGKGKADVTPTTSAREVKCFKCQGFGHYAIECTNRRVMIIRDNGEIESEEEPTPKTVQDTEEYEAVPVRDEVCSLITDGGSYTNVASETMVKKLGLRSQKHSSANDQELGPELEPNQEAEDHGEPKPKQPNKTLSNLYQGTKGESIQTPSCDLQEIVQVPSNDKVHARLPQIVYNDSMSFMMHLLFSKSVETGTGSSEEQWKQADQEKESQSDQIPPESKPPDQQLQGLGVTRKETNEEELPTQVPNPKSAESTFSLIMPKEIRSEPHIQPDPGKCLQPFSISKTHEFSNVAGRIGLNLKLSNKKIRSEITISVEKAPNDELDHEFNPEPNNKWKSKTEQGYSQAMSTAKLSAILNQHIHPVFLTVLMHLSWFKEVEKGTAEQERRLEAHKALTCHTKEEYEQHVLEPIAAADSLMSVLHSTQAGLMEKHKELGRSSIKEQHILISRSSHSCSFMVLCLSSLFTKGEATDWNQEEWLACSNPIPEKPPDSYPIFKAAIQVEQLEREGRKLVAEDELEPELVAEEALAAPMELVTHSELILS</sequence>
<dbReference type="SUPFAM" id="SSF57756">
    <property type="entry name" value="Retrovirus zinc finger-like domains"/>
    <property type="match status" value="1"/>
</dbReference>
<dbReference type="OrthoDB" id="1110516at2759"/>
<dbReference type="InterPro" id="IPR036875">
    <property type="entry name" value="Znf_CCHC_sf"/>
</dbReference>
<organism evidence="3 4">
    <name type="scientific">Microthlaspi erraticum</name>
    <dbReference type="NCBI Taxonomy" id="1685480"/>
    <lineage>
        <taxon>Eukaryota</taxon>
        <taxon>Viridiplantae</taxon>
        <taxon>Streptophyta</taxon>
        <taxon>Embryophyta</taxon>
        <taxon>Tracheophyta</taxon>
        <taxon>Spermatophyta</taxon>
        <taxon>Magnoliopsida</taxon>
        <taxon>eudicotyledons</taxon>
        <taxon>Gunneridae</taxon>
        <taxon>Pentapetalae</taxon>
        <taxon>rosids</taxon>
        <taxon>malvids</taxon>
        <taxon>Brassicales</taxon>
        <taxon>Brassicaceae</taxon>
        <taxon>Coluteocarpeae</taxon>
        <taxon>Microthlaspi</taxon>
    </lineage>
</organism>
<dbReference type="Proteomes" id="UP000467841">
    <property type="component" value="Unassembled WGS sequence"/>
</dbReference>
<dbReference type="AlphaFoldDB" id="A0A6D2HW65"/>
<feature type="domain" description="CCHC-type" evidence="2">
    <location>
        <begin position="285"/>
        <end position="301"/>
    </location>
</feature>
<protein>
    <recommendedName>
        <fullName evidence="2">CCHC-type domain-containing protein</fullName>
    </recommendedName>
</protein>
<accession>A0A6D2HW65</accession>
<proteinExistence type="predicted"/>
<dbReference type="GO" id="GO:0008270">
    <property type="term" value="F:zinc ion binding"/>
    <property type="evidence" value="ECO:0007669"/>
    <property type="project" value="InterPro"/>
</dbReference>
<feature type="region of interest" description="Disordered" evidence="1">
    <location>
        <begin position="364"/>
        <end position="404"/>
    </location>
</feature>
<keyword evidence="4" id="KW-1185">Reference proteome</keyword>
<feature type="compositionally biased region" description="Acidic residues" evidence="1">
    <location>
        <begin position="376"/>
        <end position="385"/>
    </location>
</feature>
<feature type="compositionally biased region" description="Basic and acidic residues" evidence="1">
    <location>
        <begin position="466"/>
        <end position="478"/>
    </location>
</feature>
<comment type="caution">
    <text evidence="3">The sequence shown here is derived from an EMBL/GenBank/DDBJ whole genome shotgun (WGS) entry which is preliminary data.</text>
</comment>
<reference evidence="3" key="1">
    <citation type="submission" date="2020-01" db="EMBL/GenBank/DDBJ databases">
        <authorList>
            <person name="Mishra B."/>
        </authorList>
    </citation>
    <scope>NUCLEOTIDE SEQUENCE [LARGE SCALE GENOMIC DNA]</scope>
</reference>
<dbReference type="EMBL" id="CACVBM020000421">
    <property type="protein sequence ID" value="CAA7018862.1"/>
    <property type="molecule type" value="Genomic_DNA"/>
</dbReference>
<dbReference type="Pfam" id="PF00098">
    <property type="entry name" value="zf-CCHC"/>
    <property type="match status" value="1"/>
</dbReference>
<dbReference type="PANTHER" id="PTHR35046:SF9">
    <property type="entry name" value="RNA-DIRECTED DNA POLYMERASE"/>
    <property type="match status" value="1"/>
</dbReference>
<evidence type="ECO:0000313" key="4">
    <source>
        <dbReference type="Proteomes" id="UP000467841"/>
    </source>
</evidence>
<dbReference type="PANTHER" id="PTHR35046">
    <property type="entry name" value="ZINC KNUCKLE (CCHC-TYPE) FAMILY PROTEIN"/>
    <property type="match status" value="1"/>
</dbReference>
<dbReference type="GO" id="GO:0003676">
    <property type="term" value="F:nucleic acid binding"/>
    <property type="evidence" value="ECO:0007669"/>
    <property type="project" value="InterPro"/>
</dbReference>
<feature type="region of interest" description="Disordered" evidence="1">
    <location>
        <begin position="232"/>
        <end position="277"/>
    </location>
</feature>
<dbReference type="Pfam" id="PF03732">
    <property type="entry name" value="Retrotrans_gag"/>
    <property type="match status" value="1"/>
</dbReference>
<evidence type="ECO:0000259" key="2">
    <source>
        <dbReference type="SMART" id="SM00343"/>
    </source>
</evidence>
<dbReference type="InterPro" id="IPR005162">
    <property type="entry name" value="Retrotrans_gag_dom"/>
</dbReference>
<evidence type="ECO:0000256" key="1">
    <source>
        <dbReference type="SAM" id="MobiDB-lite"/>
    </source>
</evidence>
<evidence type="ECO:0000313" key="3">
    <source>
        <dbReference type="EMBL" id="CAA7018862.1"/>
    </source>
</evidence>
<feature type="region of interest" description="Disordered" evidence="1">
    <location>
        <begin position="462"/>
        <end position="495"/>
    </location>
</feature>